<organism evidence="1 2">
    <name type="scientific">Petrolisthes cinctipes</name>
    <name type="common">Flat porcelain crab</name>
    <dbReference type="NCBI Taxonomy" id="88211"/>
    <lineage>
        <taxon>Eukaryota</taxon>
        <taxon>Metazoa</taxon>
        <taxon>Ecdysozoa</taxon>
        <taxon>Arthropoda</taxon>
        <taxon>Crustacea</taxon>
        <taxon>Multicrustacea</taxon>
        <taxon>Malacostraca</taxon>
        <taxon>Eumalacostraca</taxon>
        <taxon>Eucarida</taxon>
        <taxon>Decapoda</taxon>
        <taxon>Pleocyemata</taxon>
        <taxon>Anomura</taxon>
        <taxon>Galatheoidea</taxon>
        <taxon>Porcellanidae</taxon>
        <taxon>Petrolisthes</taxon>
    </lineage>
</organism>
<comment type="caution">
    <text evidence="1">The sequence shown here is derived from an EMBL/GenBank/DDBJ whole genome shotgun (WGS) entry which is preliminary data.</text>
</comment>
<dbReference type="AlphaFoldDB" id="A0AAE1BMS2"/>
<name>A0AAE1BMS2_PETCI</name>
<dbReference type="Proteomes" id="UP001286313">
    <property type="component" value="Unassembled WGS sequence"/>
</dbReference>
<gene>
    <name evidence="1" type="ORF">Pcinc_039774</name>
</gene>
<evidence type="ECO:0000313" key="1">
    <source>
        <dbReference type="EMBL" id="KAK3853696.1"/>
    </source>
</evidence>
<evidence type="ECO:0000313" key="2">
    <source>
        <dbReference type="Proteomes" id="UP001286313"/>
    </source>
</evidence>
<dbReference type="EMBL" id="JAWQEG010006865">
    <property type="protein sequence ID" value="KAK3853696.1"/>
    <property type="molecule type" value="Genomic_DNA"/>
</dbReference>
<protein>
    <submittedName>
        <fullName evidence="1">Uncharacterized protein</fullName>
    </submittedName>
</protein>
<accession>A0AAE1BMS2</accession>
<reference evidence="1" key="1">
    <citation type="submission" date="2023-10" db="EMBL/GenBank/DDBJ databases">
        <title>Genome assemblies of two species of porcelain crab, Petrolisthes cinctipes and Petrolisthes manimaculis (Anomura: Porcellanidae).</title>
        <authorList>
            <person name="Angst P."/>
        </authorList>
    </citation>
    <scope>NUCLEOTIDE SEQUENCE</scope>
    <source>
        <strain evidence="1">PB745_01</strain>
        <tissue evidence="1">Gill</tissue>
    </source>
</reference>
<keyword evidence="2" id="KW-1185">Reference proteome</keyword>
<proteinExistence type="predicted"/>
<sequence length="182" mass="20055">MRVGLMGNTNPRLKSLLLGHPQVKLIKNISKSRHSLSTVVVTAGSGTRGMLDAYAALAKGRKENPRTRFLADFVYGESAMPQHPHSRYHSINPQVITSAVTSAILTPTTYEMWSKLVMGRYMVRVEILSSGMYGNLFQELQQKHQLLPLGVAAINPQLPYTNPPPTHLLQPGDIVVACRLGQ</sequence>